<dbReference type="EMBL" id="BPLQ01011204">
    <property type="protein sequence ID" value="GIY56546.1"/>
    <property type="molecule type" value="Genomic_DNA"/>
</dbReference>
<name>A0AAV4UFH5_9ARAC</name>
<comment type="caution">
    <text evidence="1">The sequence shown here is derived from an EMBL/GenBank/DDBJ whole genome shotgun (WGS) entry which is preliminary data.</text>
</comment>
<reference evidence="1 2" key="1">
    <citation type="submission" date="2021-06" db="EMBL/GenBank/DDBJ databases">
        <title>Caerostris darwini draft genome.</title>
        <authorList>
            <person name="Kono N."/>
            <person name="Arakawa K."/>
        </authorList>
    </citation>
    <scope>NUCLEOTIDE SEQUENCE [LARGE SCALE GENOMIC DNA]</scope>
</reference>
<proteinExistence type="predicted"/>
<evidence type="ECO:0000313" key="1">
    <source>
        <dbReference type="EMBL" id="GIY56546.1"/>
    </source>
</evidence>
<protein>
    <submittedName>
        <fullName evidence="1">Uncharacterized protein</fullName>
    </submittedName>
</protein>
<gene>
    <name evidence="1" type="ORF">CDAR_220381</name>
</gene>
<dbReference type="Proteomes" id="UP001054837">
    <property type="component" value="Unassembled WGS sequence"/>
</dbReference>
<accession>A0AAV4UFH5</accession>
<dbReference type="AlphaFoldDB" id="A0AAV4UFH5"/>
<evidence type="ECO:0000313" key="2">
    <source>
        <dbReference type="Proteomes" id="UP001054837"/>
    </source>
</evidence>
<sequence length="66" mass="7506">MKMFTKIGSLLRKGQPTIREQIVEVLIIKTSERSIVIVARFYEIRTHAEIKHLIPSIAKSTTPLSS</sequence>
<keyword evidence="2" id="KW-1185">Reference proteome</keyword>
<organism evidence="1 2">
    <name type="scientific">Caerostris darwini</name>
    <dbReference type="NCBI Taxonomy" id="1538125"/>
    <lineage>
        <taxon>Eukaryota</taxon>
        <taxon>Metazoa</taxon>
        <taxon>Ecdysozoa</taxon>
        <taxon>Arthropoda</taxon>
        <taxon>Chelicerata</taxon>
        <taxon>Arachnida</taxon>
        <taxon>Araneae</taxon>
        <taxon>Araneomorphae</taxon>
        <taxon>Entelegynae</taxon>
        <taxon>Araneoidea</taxon>
        <taxon>Araneidae</taxon>
        <taxon>Caerostris</taxon>
    </lineage>
</organism>